<organism evidence="3 4">
    <name type="scientific">Westerdykella ornata</name>
    <dbReference type="NCBI Taxonomy" id="318751"/>
    <lineage>
        <taxon>Eukaryota</taxon>
        <taxon>Fungi</taxon>
        <taxon>Dikarya</taxon>
        <taxon>Ascomycota</taxon>
        <taxon>Pezizomycotina</taxon>
        <taxon>Dothideomycetes</taxon>
        <taxon>Pleosporomycetidae</taxon>
        <taxon>Pleosporales</taxon>
        <taxon>Sporormiaceae</taxon>
        <taxon>Westerdykella</taxon>
    </lineage>
</organism>
<accession>A0A6A6J5I0</accession>
<feature type="compositionally biased region" description="Low complexity" evidence="1">
    <location>
        <begin position="228"/>
        <end position="241"/>
    </location>
</feature>
<dbReference type="InterPro" id="IPR058348">
    <property type="entry name" value="DUF8035"/>
</dbReference>
<dbReference type="GeneID" id="54549317"/>
<feature type="region of interest" description="Disordered" evidence="1">
    <location>
        <begin position="150"/>
        <end position="182"/>
    </location>
</feature>
<proteinExistence type="predicted"/>
<dbReference type="EMBL" id="ML986540">
    <property type="protein sequence ID" value="KAF2271474.1"/>
    <property type="molecule type" value="Genomic_DNA"/>
</dbReference>
<feature type="compositionally biased region" description="Basic and acidic residues" evidence="1">
    <location>
        <begin position="75"/>
        <end position="89"/>
    </location>
</feature>
<dbReference type="OrthoDB" id="2192830at2759"/>
<feature type="compositionally biased region" description="Basic residues" evidence="1">
    <location>
        <begin position="215"/>
        <end position="227"/>
    </location>
</feature>
<dbReference type="Pfam" id="PF26118">
    <property type="entry name" value="DUF8035"/>
    <property type="match status" value="1"/>
</dbReference>
<evidence type="ECO:0000313" key="4">
    <source>
        <dbReference type="Proteomes" id="UP000800097"/>
    </source>
</evidence>
<evidence type="ECO:0000256" key="1">
    <source>
        <dbReference type="SAM" id="MobiDB-lite"/>
    </source>
</evidence>
<name>A0A6A6J5I0_WESOR</name>
<protein>
    <recommendedName>
        <fullName evidence="2">DUF8035 domain-containing protein</fullName>
    </recommendedName>
</protein>
<keyword evidence="4" id="KW-1185">Reference proteome</keyword>
<dbReference type="RefSeq" id="XP_033649013.1">
    <property type="nucleotide sequence ID" value="XM_033796142.1"/>
</dbReference>
<feature type="region of interest" description="Disordered" evidence="1">
    <location>
        <begin position="75"/>
        <end position="102"/>
    </location>
</feature>
<feature type="region of interest" description="Disordered" evidence="1">
    <location>
        <begin position="210"/>
        <end position="242"/>
    </location>
</feature>
<evidence type="ECO:0000259" key="2">
    <source>
        <dbReference type="Pfam" id="PF26118"/>
    </source>
</evidence>
<dbReference type="AlphaFoldDB" id="A0A6A6J5I0"/>
<feature type="region of interest" description="Disordered" evidence="1">
    <location>
        <begin position="323"/>
        <end position="344"/>
    </location>
</feature>
<feature type="domain" description="DUF8035" evidence="2">
    <location>
        <begin position="254"/>
        <end position="307"/>
    </location>
</feature>
<gene>
    <name evidence="3" type="ORF">EI97DRAFT_387796</name>
</gene>
<dbReference type="Proteomes" id="UP000800097">
    <property type="component" value="Unassembled WGS sequence"/>
</dbReference>
<reference evidence="3" key="1">
    <citation type="journal article" date="2020" name="Stud. Mycol.">
        <title>101 Dothideomycetes genomes: a test case for predicting lifestyles and emergence of pathogens.</title>
        <authorList>
            <person name="Haridas S."/>
            <person name="Albert R."/>
            <person name="Binder M."/>
            <person name="Bloem J."/>
            <person name="Labutti K."/>
            <person name="Salamov A."/>
            <person name="Andreopoulos B."/>
            <person name="Baker S."/>
            <person name="Barry K."/>
            <person name="Bills G."/>
            <person name="Bluhm B."/>
            <person name="Cannon C."/>
            <person name="Castanera R."/>
            <person name="Culley D."/>
            <person name="Daum C."/>
            <person name="Ezra D."/>
            <person name="Gonzalez J."/>
            <person name="Henrissat B."/>
            <person name="Kuo A."/>
            <person name="Liang C."/>
            <person name="Lipzen A."/>
            <person name="Lutzoni F."/>
            <person name="Magnuson J."/>
            <person name="Mondo S."/>
            <person name="Nolan M."/>
            <person name="Ohm R."/>
            <person name="Pangilinan J."/>
            <person name="Park H.-J."/>
            <person name="Ramirez L."/>
            <person name="Alfaro M."/>
            <person name="Sun H."/>
            <person name="Tritt A."/>
            <person name="Yoshinaga Y."/>
            <person name="Zwiers L.-H."/>
            <person name="Turgeon B."/>
            <person name="Goodwin S."/>
            <person name="Spatafora J."/>
            <person name="Crous P."/>
            <person name="Grigoriev I."/>
        </authorList>
    </citation>
    <scope>NUCLEOTIDE SEQUENCE</scope>
    <source>
        <strain evidence="3">CBS 379.55</strain>
    </source>
</reference>
<evidence type="ECO:0000313" key="3">
    <source>
        <dbReference type="EMBL" id="KAF2271474.1"/>
    </source>
</evidence>
<sequence>MYRASTGDLSYIDDHPARGERWDRHRFERVRGGHKDHDHFRYTDHDRYPGGHIDIDIHKDYDRHAHRTAVRDRYREEDRFSRSHRRSDLFDEPTPSEIANQALAPYRRKSVVEKDIDIAIRRPARPGYHRRQSSLDTYDRRPLPRYSEYEREEWRPPTNVPIPLPIRERRRSPRRHRDDEYDHHRYHDYERERERERRGRPVEEYREVEIQREKSTRRRSRSRRRARSIAASSTRSSSTSSFEEIVLPRANVGKKGKTRMPKRLVKKQAIIELGYPFEEEDDFIIVTRALEKEHIDEIIKVSENYKEEKTTYVYAEKSEPVEVAPPAPSVHHAPSVRSVSPSRHGHEVYEERIEESNHIGGPLTVLVPDEAQRRLTRVEHDTRSERDIKEEIRALEAERRMLKYEREGDYDVVLERREPRREVIRVEKDRKVRREPNPKLLGAMIATLT</sequence>